<comment type="caution">
    <text evidence="3">The sequence shown here is derived from an EMBL/GenBank/DDBJ whole genome shotgun (WGS) entry which is preliminary data.</text>
</comment>
<protein>
    <recommendedName>
        <fullName evidence="2">CPC1/SPEF2 domain-containing protein</fullName>
    </recommendedName>
</protein>
<sequence>MAGERYRYYFERDRVLELHRRIYNEKQRLKSQRALDMCKTIVEDLINLAFRRAEYKRDYEEEMSRSMLADMAALFVSSKTMLDLLPVAEIIVENDPANEVEEEIYLNEIDRQNTIDDMSLENYCTFTWPWDLNERLPDYKKLYPLHSIDMAMNVLGHIVFRLLLAKYPKPSPKRPPNIPKVQIAVAINNISDLTIIPILRKLLSEREIKVVQIPEVINYCLSMYKDETTEEYQESQFFDETEDALQKVEQKKNGKKAKSEKGKEVKQKGEKKGIKKIPIQEHIESCDPIAYQEKQVQTPKTFPGADPTLSSAAKLGKIDPTLSSAAKLGKIAYEILQLGEGLNDALVVQMFVEYLKGLKNINGWCLINYPSTLAQSILLEEALTAKTVPLNLEVPKNKSSQDLVTEIKNPSVPFNDIKSTDSFGLGALFSSQRSNIHSGTDKTNQDGQIDCEVNQEEDIDNYNNPIEDIADLQYREVKHIDNYNNPIEDIADLQYREVKQNIIVDDPNTQYRTSRILKNPDLPETIEDYNCYLTSFIRLIQDVPSQEKLSATIALDDLDRFYQSQGCLYCLYYKIFDLATIKHIGKLIIGDYSIPPKSSVQIFGDMVLYLENDLNQGSPTLGKVSVNKFGGSKKEKPAKSPQRKPVSTKSAGTPDKREKPAKNDKGGKKNKKEEPNVLIFKADKETQIPEEPAEYEVITLPEQPPSPGQTNWKYVDLPIPEFFEIALATLWENVEEVYVCDFKELFFRRRTLWYTVMPYLTFRVYNEIAEDMRDDNEVKAELHCRINEFEEKMFQICDKEKMFQICDTRMNEAENERQTIITQDWTSKQTCELTNVSITILQLEIDRCVDTLQLLNDYYVSMITKMPCPDDVMQKIMLEYITFCNY</sequence>
<dbReference type="PANTHER" id="PTHR14919:SF0">
    <property type="entry name" value="SPERM FLAGELLAR PROTEIN 2"/>
    <property type="match status" value="1"/>
</dbReference>
<dbReference type="EMBL" id="JASPKY010000121">
    <property type="protein sequence ID" value="KAK9732207.1"/>
    <property type="molecule type" value="Genomic_DNA"/>
</dbReference>
<dbReference type="InterPro" id="IPR054517">
    <property type="entry name" value="SPEF2_D5"/>
</dbReference>
<dbReference type="InterPro" id="IPR027417">
    <property type="entry name" value="P-loop_NTPase"/>
</dbReference>
<dbReference type="Proteomes" id="UP001458880">
    <property type="component" value="Unassembled WGS sequence"/>
</dbReference>
<feature type="region of interest" description="Disordered" evidence="1">
    <location>
        <begin position="248"/>
        <end position="270"/>
    </location>
</feature>
<feature type="domain" description="CPC1/SPEF2" evidence="2">
    <location>
        <begin position="5"/>
        <end position="79"/>
    </location>
</feature>
<keyword evidence="4" id="KW-1185">Reference proteome</keyword>
<dbReference type="Gene3D" id="3.40.50.300">
    <property type="entry name" value="P-loop containing nucleotide triphosphate hydrolases"/>
    <property type="match status" value="1"/>
</dbReference>
<dbReference type="InterPro" id="IPR052634">
    <property type="entry name" value="Sperm_flagellar-bone_growth"/>
</dbReference>
<evidence type="ECO:0000313" key="4">
    <source>
        <dbReference type="Proteomes" id="UP001458880"/>
    </source>
</evidence>
<feature type="compositionally biased region" description="Basic and acidic residues" evidence="1">
    <location>
        <begin position="654"/>
        <end position="680"/>
    </location>
</feature>
<feature type="region of interest" description="Disordered" evidence="1">
    <location>
        <begin position="625"/>
        <end position="680"/>
    </location>
</feature>
<evidence type="ECO:0000256" key="1">
    <source>
        <dbReference type="SAM" id="MobiDB-lite"/>
    </source>
</evidence>
<evidence type="ECO:0000313" key="3">
    <source>
        <dbReference type="EMBL" id="KAK9732207.1"/>
    </source>
</evidence>
<organism evidence="3 4">
    <name type="scientific">Popillia japonica</name>
    <name type="common">Japanese beetle</name>
    <dbReference type="NCBI Taxonomy" id="7064"/>
    <lineage>
        <taxon>Eukaryota</taxon>
        <taxon>Metazoa</taxon>
        <taxon>Ecdysozoa</taxon>
        <taxon>Arthropoda</taxon>
        <taxon>Hexapoda</taxon>
        <taxon>Insecta</taxon>
        <taxon>Pterygota</taxon>
        <taxon>Neoptera</taxon>
        <taxon>Endopterygota</taxon>
        <taxon>Coleoptera</taxon>
        <taxon>Polyphaga</taxon>
        <taxon>Scarabaeiformia</taxon>
        <taxon>Scarabaeidae</taxon>
        <taxon>Rutelinae</taxon>
        <taxon>Popillia</taxon>
    </lineage>
</organism>
<dbReference type="Pfam" id="PF22946">
    <property type="entry name" value="SPEF2_D5"/>
    <property type="match status" value="1"/>
</dbReference>
<accession>A0AAW1LF39</accession>
<evidence type="ECO:0000259" key="2">
    <source>
        <dbReference type="Pfam" id="PF22946"/>
    </source>
</evidence>
<reference evidence="3 4" key="1">
    <citation type="journal article" date="2024" name="BMC Genomics">
        <title>De novo assembly and annotation of Popillia japonica's genome with initial clues to its potential as an invasive pest.</title>
        <authorList>
            <person name="Cucini C."/>
            <person name="Boschi S."/>
            <person name="Funari R."/>
            <person name="Cardaioli E."/>
            <person name="Iannotti N."/>
            <person name="Marturano G."/>
            <person name="Paoli F."/>
            <person name="Bruttini M."/>
            <person name="Carapelli A."/>
            <person name="Frati F."/>
            <person name="Nardi F."/>
        </authorList>
    </citation>
    <scope>NUCLEOTIDE SEQUENCE [LARGE SCALE GENOMIC DNA]</scope>
    <source>
        <strain evidence="3">DMR45628</strain>
    </source>
</reference>
<proteinExistence type="predicted"/>
<name>A0AAW1LF39_POPJA</name>
<dbReference type="AlphaFoldDB" id="A0AAW1LF39"/>
<gene>
    <name evidence="3" type="ORF">QE152_g13014</name>
</gene>
<dbReference type="PANTHER" id="PTHR14919">
    <property type="entry name" value="KPL2-RELATED"/>
    <property type="match status" value="1"/>
</dbReference>